<keyword evidence="1" id="KW-0175">Coiled coil</keyword>
<gene>
    <name evidence="2" type="ORF">FRIFI_1651</name>
</gene>
<evidence type="ECO:0000313" key="2">
    <source>
        <dbReference type="EMBL" id="CEI73184.1"/>
    </source>
</evidence>
<evidence type="ECO:0000313" key="3">
    <source>
        <dbReference type="Proteomes" id="UP000245695"/>
    </source>
</evidence>
<reference evidence="2 3" key="1">
    <citation type="submission" date="2014-09" db="EMBL/GenBank/DDBJ databases">
        <authorList>
            <person name="Hornung B.V."/>
        </authorList>
    </citation>
    <scope>NUCLEOTIDE SEQUENCE [LARGE SCALE GENOMIC DNA]</scope>
    <source>
        <strain evidence="2 3">FRIFI</strain>
    </source>
</reference>
<name>A0A2P2BVQ5_9FIRM</name>
<keyword evidence="3" id="KW-1185">Reference proteome</keyword>
<dbReference type="Proteomes" id="UP000245695">
    <property type="component" value="Chromosome 1"/>
</dbReference>
<dbReference type="RefSeq" id="WP_166505578.1">
    <property type="nucleotide sequence ID" value="NZ_JAKNTL010000007.1"/>
</dbReference>
<dbReference type="AlphaFoldDB" id="A0A2P2BVQ5"/>
<evidence type="ECO:0000256" key="1">
    <source>
        <dbReference type="SAM" id="Coils"/>
    </source>
</evidence>
<organism evidence="2 3">
    <name type="scientific">Romboutsia hominis</name>
    <dbReference type="NCBI Taxonomy" id="1507512"/>
    <lineage>
        <taxon>Bacteria</taxon>
        <taxon>Bacillati</taxon>
        <taxon>Bacillota</taxon>
        <taxon>Clostridia</taxon>
        <taxon>Peptostreptococcales</taxon>
        <taxon>Peptostreptococcaceae</taxon>
        <taxon>Romboutsia</taxon>
    </lineage>
</organism>
<feature type="coiled-coil region" evidence="1">
    <location>
        <begin position="62"/>
        <end position="89"/>
    </location>
</feature>
<sequence>MPRNKVLNNCNLIVNNCNSFSNQNLILVTILAAIIGQEIENDEELALLGTFFIVLGEQLSLVSESRIVCREVNKELENLNDEAEVDEINEVFLRNTSRKKVKKIKKKYIKKYSDKK</sequence>
<accession>A0A2P2BVQ5</accession>
<protein>
    <submittedName>
        <fullName evidence="2">Uncharacterized protein</fullName>
    </submittedName>
</protein>
<proteinExistence type="predicted"/>
<dbReference type="KEGG" id="rhom:FRIFI_1651"/>
<dbReference type="EMBL" id="LN650648">
    <property type="protein sequence ID" value="CEI73184.1"/>
    <property type="molecule type" value="Genomic_DNA"/>
</dbReference>